<dbReference type="Proteomes" id="UP000053327">
    <property type="component" value="Unassembled WGS sequence"/>
</dbReference>
<evidence type="ECO:0000313" key="2">
    <source>
        <dbReference type="EMBL" id="KMZ89340.1"/>
    </source>
</evidence>
<gene>
    <name evidence="2" type="ORF">PVBG_03690</name>
</gene>
<feature type="region of interest" description="Disordered" evidence="1">
    <location>
        <begin position="265"/>
        <end position="320"/>
    </location>
</feature>
<proteinExistence type="predicted"/>
<dbReference type="EMBL" id="KQ234726">
    <property type="protein sequence ID" value="KMZ89340.1"/>
    <property type="molecule type" value="Genomic_DNA"/>
</dbReference>
<protein>
    <recommendedName>
        <fullName evidence="4">VIR protein</fullName>
    </recommendedName>
</protein>
<reference evidence="2 3" key="1">
    <citation type="submission" date="2011-08" db="EMBL/GenBank/DDBJ databases">
        <title>The Genome Sequence of Plasmodium vivax Brazil I.</title>
        <authorList>
            <consortium name="The Broad Institute Genome Sequencing Platform"/>
            <consortium name="The Broad Institute Genome Sequencing Center for Infectious Disease"/>
            <person name="Neafsey D."/>
            <person name="Carlton J."/>
            <person name="Barnwell J."/>
            <person name="Collins W."/>
            <person name="Escalante A."/>
            <person name="Mullikin J."/>
            <person name="Saul A."/>
            <person name="Guigo R."/>
            <person name="Camara F."/>
            <person name="Young S.K."/>
            <person name="Zeng Q."/>
            <person name="Gargeya S."/>
            <person name="Fitzgerald M."/>
            <person name="Haas B."/>
            <person name="Abouelleil A."/>
            <person name="Alvarado L."/>
            <person name="Arachchi H.M."/>
            <person name="Berlin A."/>
            <person name="Brown A."/>
            <person name="Chapman S.B."/>
            <person name="Chen Z."/>
            <person name="Dunbar C."/>
            <person name="Freedman E."/>
            <person name="Gearin G."/>
            <person name="Gellesch M."/>
            <person name="Goldberg J."/>
            <person name="Griggs A."/>
            <person name="Gujja S."/>
            <person name="Heiman D."/>
            <person name="Howarth C."/>
            <person name="Larson L."/>
            <person name="Lui A."/>
            <person name="MacDonald P.J.P."/>
            <person name="Montmayeur A."/>
            <person name="Murphy C."/>
            <person name="Neiman D."/>
            <person name="Pearson M."/>
            <person name="Priest M."/>
            <person name="Roberts A."/>
            <person name="Saif S."/>
            <person name="Shea T."/>
            <person name="Shenoy N."/>
            <person name="Sisk P."/>
            <person name="Stolte C."/>
            <person name="Sykes S."/>
            <person name="Wortman J."/>
            <person name="Nusbaum C."/>
            <person name="Birren B."/>
        </authorList>
    </citation>
    <scope>NUCLEOTIDE SEQUENCE [LARGE SCALE GENOMIC DNA]</scope>
    <source>
        <strain evidence="2 3">Brazil I</strain>
    </source>
</reference>
<evidence type="ECO:0008006" key="4">
    <source>
        <dbReference type="Google" id="ProtNLM"/>
    </source>
</evidence>
<accession>A0A0J9T1U8</accession>
<evidence type="ECO:0000256" key="1">
    <source>
        <dbReference type="SAM" id="MobiDB-lite"/>
    </source>
</evidence>
<sequence>MLYVIPFIIFFNYPFLKLETYVKSSSLNRLINRLNDTKYEKCHKSTLDHFVSVEDVHKETLKNIGCHLYWGYTYITVFNEKTLDNLCMYLNLWLDEQKRTYIDGNSEITDEGWNNIEKLWSYLVENDSSSKCARQKNGYDLSHIQERMELMTYCINRDYIKSLCEPSLKFSRSISPRCSDFSDYTDKYYKIFHGKKKCFDAPFESQDYRYFISEDCDLNNMPKTFPRFDSTNKKIVYDDRSRKPIEQCERAAKVVDDGEVLVNPPSGLAAGSNELAPGPDGLAPGPGGLTDDYPESEYSPPKSTVFDLPSHTDLTSTENGTSKTIYYSGLSLSGVFFTSMVFKKEKLRQTTNKHLAEQWLQRTSEYMDSNSENSHYNFPYHSMQN</sequence>
<evidence type="ECO:0000313" key="3">
    <source>
        <dbReference type="Proteomes" id="UP000053327"/>
    </source>
</evidence>
<dbReference type="AlphaFoldDB" id="A0A0J9T1U8"/>
<organism evidence="2 3">
    <name type="scientific">Plasmodium vivax (strain Brazil I)</name>
    <dbReference type="NCBI Taxonomy" id="1033975"/>
    <lineage>
        <taxon>Eukaryota</taxon>
        <taxon>Sar</taxon>
        <taxon>Alveolata</taxon>
        <taxon>Apicomplexa</taxon>
        <taxon>Aconoidasida</taxon>
        <taxon>Haemosporida</taxon>
        <taxon>Plasmodiidae</taxon>
        <taxon>Plasmodium</taxon>
        <taxon>Plasmodium (Plasmodium)</taxon>
    </lineage>
</organism>
<name>A0A0J9T1U8_PLAV1</name>